<sequence>MPLESAALGGAGVHVLAHGLGGRTDLPLDAVAAIAGGGAAVAASFLALTAAWRRPRLHPDGGRPLPAALARVLDARPLIAAGRVLALAATAFVVAVAFAGPPTDRTNLAPWALFVTFWVGLVPASVLLGPVWRRVNPLRTLHAGLCRLTRTNPARGRRPLPSGLGYWPAAAWLTGFVWLELVAPHRSDPRVVGALIVGYAAVNIALAWWYGRGWFTRGDGFEAYSSLLARLCPLGRRGDGALVARTPLTGLMTGAAEPGLVAAACVLIGSTGFDGITRTTYWRDNVDPSSMVAGTLGLVAAIGAVTVLYVAALRISARLTGEDPAAQPGRFAATLLPIAFGYTVAHYFSFFVLEGQTTFILAGDPFGTGLDLLGSTGHRVDYDLAGPTLTAQVQVNAIVLGHIAGTIAAHDLALRTLPTGRTLRGQLPIAAVMVALTCAGLFALLSG</sequence>
<dbReference type="AlphaFoldDB" id="A0A4R5BLQ9"/>
<evidence type="ECO:0000313" key="3">
    <source>
        <dbReference type="Proteomes" id="UP000294513"/>
    </source>
</evidence>
<evidence type="ECO:0008006" key="4">
    <source>
        <dbReference type="Google" id="ProtNLM"/>
    </source>
</evidence>
<feature type="transmembrane region" description="Helical" evidence="1">
    <location>
        <begin position="191"/>
        <end position="210"/>
    </location>
</feature>
<proteinExistence type="predicted"/>
<keyword evidence="1" id="KW-0812">Transmembrane</keyword>
<comment type="caution">
    <text evidence="2">The sequence shown here is derived from an EMBL/GenBank/DDBJ whole genome shotgun (WGS) entry which is preliminary data.</text>
</comment>
<evidence type="ECO:0000313" key="2">
    <source>
        <dbReference type="EMBL" id="TDD86719.1"/>
    </source>
</evidence>
<organism evidence="2 3">
    <name type="scientific">Actinomadura rubrisoli</name>
    <dbReference type="NCBI Taxonomy" id="2530368"/>
    <lineage>
        <taxon>Bacteria</taxon>
        <taxon>Bacillati</taxon>
        <taxon>Actinomycetota</taxon>
        <taxon>Actinomycetes</taxon>
        <taxon>Streptosporangiales</taxon>
        <taxon>Thermomonosporaceae</taxon>
        <taxon>Actinomadura</taxon>
    </lineage>
</organism>
<feature type="transmembrane region" description="Helical" evidence="1">
    <location>
        <begin position="160"/>
        <end position="179"/>
    </location>
</feature>
<reference evidence="2 3" key="1">
    <citation type="submission" date="2019-03" db="EMBL/GenBank/DDBJ databases">
        <title>Draft genome sequences of novel Actinobacteria.</title>
        <authorList>
            <person name="Sahin N."/>
            <person name="Ay H."/>
            <person name="Saygin H."/>
        </authorList>
    </citation>
    <scope>NUCLEOTIDE SEQUENCE [LARGE SCALE GENOMIC DNA]</scope>
    <source>
        <strain evidence="2 3">H3C3</strain>
    </source>
</reference>
<keyword evidence="1" id="KW-1133">Transmembrane helix</keyword>
<name>A0A4R5BLQ9_9ACTN</name>
<evidence type="ECO:0000256" key="1">
    <source>
        <dbReference type="SAM" id="Phobius"/>
    </source>
</evidence>
<feature type="transmembrane region" description="Helical" evidence="1">
    <location>
        <begin position="291"/>
        <end position="311"/>
    </location>
</feature>
<dbReference type="Proteomes" id="UP000294513">
    <property type="component" value="Unassembled WGS sequence"/>
</dbReference>
<keyword evidence="3" id="KW-1185">Reference proteome</keyword>
<feature type="transmembrane region" description="Helical" evidence="1">
    <location>
        <begin position="78"/>
        <end position="99"/>
    </location>
</feature>
<dbReference type="EMBL" id="SMKU01000078">
    <property type="protein sequence ID" value="TDD86719.1"/>
    <property type="molecule type" value="Genomic_DNA"/>
</dbReference>
<feature type="transmembrane region" description="Helical" evidence="1">
    <location>
        <begin position="111"/>
        <end position="132"/>
    </location>
</feature>
<feature type="transmembrane region" description="Helical" evidence="1">
    <location>
        <begin position="30"/>
        <end position="52"/>
    </location>
</feature>
<dbReference type="OrthoDB" id="8168962at2"/>
<feature type="transmembrane region" description="Helical" evidence="1">
    <location>
        <begin position="427"/>
        <end position="445"/>
    </location>
</feature>
<keyword evidence="1" id="KW-0472">Membrane</keyword>
<dbReference type="RefSeq" id="WP_131894346.1">
    <property type="nucleotide sequence ID" value="NZ_SMKU01000078.1"/>
</dbReference>
<protein>
    <recommendedName>
        <fullName evidence="4">Fenitrothion hydrolase</fullName>
    </recommendedName>
</protein>
<accession>A0A4R5BLQ9</accession>
<feature type="transmembrane region" description="Helical" evidence="1">
    <location>
        <begin position="331"/>
        <end position="353"/>
    </location>
</feature>
<gene>
    <name evidence="2" type="ORF">E1298_17155</name>
</gene>